<organism evidence="7 8">
    <name type="scientific">Agaribacter flavus</name>
    <dbReference type="NCBI Taxonomy" id="1902781"/>
    <lineage>
        <taxon>Bacteria</taxon>
        <taxon>Pseudomonadati</taxon>
        <taxon>Pseudomonadota</taxon>
        <taxon>Gammaproteobacteria</taxon>
        <taxon>Alteromonadales</taxon>
        <taxon>Alteromonadaceae</taxon>
        <taxon>Agaribacter</taxon>
    </lineage>
</organism>
<dbReference type="SUPFAM" id="SSF102114">
    <property type="entry name" value="Radical SAM enzymes"/>
    <property type="match status" value="1"/>
</dbReference>
<evidence type="ECO:0000313" key="8">
    <source>
        <dbReference type="Proteomes" id="UP001595478"/>
    </source>
</evidence>
<accession>A0ABV7FIZ4</accession>
<dbReference type="CDD" id="cd01335">
    <property type="entry name" value="Radical_SAM"/>
    <property type="match status" value="1"/>
</dbReference>
<evidence type="ECO:0000313" key="7">
    <source>
        <dbReference type="EMBL" id="MFC3120105.1"/>
    </source>
</evidence>
<evidence type="ECO:0000256" key="1">
    <source>
        <dbReference type="ARBA" id="ARBA00001966"/>
    </source>
</evidence>
<feature type="domain" description="Radical SAM core" evidence="6">
    <location>
        <begin position="41"/>
        <end position="271"/>
    </location>
</feature>
<evidence type="ECO:0000256" key="3">
    <source>
        <dbReference type="ARBA" id="ARBA00022723"/>
    </source>
</evidence>
<reference evidence="8" key="1">
    <citation type="journal article" date="2019" name="Int. J. Syst. Evol. Microbiol.">
        <title>The Global Catalogue of Microorganisms (GCM) 10K type strain sequencing project: providing services to taxonomists for standard genome sequencing and annotation.</title>
        <authorList>
            <consortium name="The Broad Institute Genomics Platform"/>
            <consortium name="The Broad Institute Genome Sequencing Center for Infectious Disease"/>
            <person name="Wu L."/>
            <person name="Ma J."/>
        </authorList>
    </citation>
    <scope>NUCLEOTIDE SEQUENCE [LARGE SCALE GENOMIC DNA]</scope>
    <source>
        <strain evidence="8">KCTC 52473</strain>
    </source>
</reference>
<dbReference type="InterPro" id="IPR058240">
    <property type="entry name" value="rSAM_sf"/>
</dbReference>
<comment type="caution">
    <text evidence="7">The sequence shown here is derived from an EMBL/GenBank/DDBJ whole genome shotgun (WGS) entry which is preliminary data.</text>
</comment>
<dbReference type="Gene3D" id="3.20.20.70">
    <property type="entry name" value="Aldolase class I"/>
    <property type="match status" value="1"/>
</dbReference>
<sequence length="323" mass="36371">MLTKLSSLSKENHIACKTLQDDTTRSSRWKYTPSGEKAGFIQPHGLKELWFHTGTKCNLSCDFCLEGSSPQDKRLASPKFEEVKPYIDEALELGVEHFSFTGGEPLLVKDIIDILSYAAQHRPCLVLTNGTDPLIKRLEKLKILRNAKHPVSFRISLDSADEKTHDMGRGQGEFKKALIGLRRLHNLGFKVSVARHIAKDENIDQVNAAFEALFSLNGLPSSLNIVAFPDFLTPGALPEVPHITENCMTSYQTQEQRKHYMCASSKMIVKKDNRMQIYACTLVDDDEEYSFGSDLRASLQQRVSMKHHRCYSCFAHGASCSEM</sequence>
<dbReference type="EMBL" id="JBHRSW010000004">
    <property type="protein sequence ID" value="MFC3120105.1"/>
    <property type="molecule type" value="Genomic_DNA"/>
</dbReference>
<keyword evidence="8" id="KW-1185">Reference proteome</keyword>
<dbReference type="InterPro" id="IPR007197">
    <property type="entry name" value="rSAM"/>
</dbReference>
<dbReference type="SFLD" id="SFLDS00029">
    <property type="entry name" value="Radical_SAM"/>
    <property type="match status" value="1"/>
</dbReference>
<gene>
    <name evidence="7" type="ORF">ACFOHL_00555</name>
</gene>
<comment type="cofactor">
    <cofactor evidence="1">
        <name>[4Fe-4S] cluster</name>
        <dbReference type="ChEBI" id="CHEBI:49883"/>
    </cofactor>
</comment>
<protein>
    <submittedName>
        <fullName evidence="7">Radical SAM protein</fullName>
    </submittedName>
</protein>
<dbReference type="Proteomes" id="UP001595478">
    <property type="component" value="Unassembled WGS sequence"/>
</dbReference>
<proteinExistence type="predicted"/>
<dbReference type="PANTHER" id="PTHR11228:SF7">
    <property type="entry name" value="PQQA PEPTIDE CYCLASE"/>
    <property type="match status" value="1"/>
</dbReference>
<dbReference type="PROSITE" id="PS51918">
    <property type="entry name" value="RADICAL_SAM"/>
    <property type="match status" value="1"/>
</dbReference>
<name>A0ABV7FIZ4_9ALTE</name>
<evidence type="ECO:0000256" key="2">
    <source>
        <dbReference type="ARBA" id="ARBA00022691"/>
    </source>
</evidence>
<keyword evidence="4" id="KW-0408">Iron</keyword>
<dbReference type="SFLD" id="SFLDG01067">
    <property type="entry name" value="SPASM/twitch_domain_containing"/>
    <property type="match status" value="1"/>
</dbReference>
<dbReference type="RefSeq" id="WP_376918248.1">
    <property type="nucleotide sequence ID" value="NZ_JBHRSW010000004.1"/>
</dbReference>
<evidence type="ECO:0000259" key="6">
    <source>
        <dbReference type="PROSITE" id="PS51918"/>
    </source>
</evidence>
<keyword evidence="2" id="KW-0949">S-adenosyl-L-methionine</keyword>
<dbReference type="Pfam" id="PF04055">
    <property type="entry name" value="Radical_SAM"/>
    <property type="match status" value="1"/>
</dbReference>
<keyword evidence="3" id="KW-0479">Metal-binding</keyword>
<keyword evidence="5" id="KW-0411">Iron-sulfur</keyword>
<dbReference type="InterPro" id="IPR013785">
    <property type="entry name" value="Aldolase_TIM"/>
</dbReference>
<dbReference type="SMART" id="SM00729">
    <property type="entry name" value="Elp3"/>
    <property type="match status" value="1"/>
</dbReference>
<evidence type="ECO:0000256" key="4">
    <source>
        <dbReference type="ARBA" id="ARBA00023004"/>
    </source>
</evidence>
<dbReference type="PANTHER" id="PTHR11228">
    <property type="entry name" value="RADICAL SAM DOMAIN PROTEIN"/>
    <property type="match status" value="1"/>
</dbReference>
<evidence type="ECO:0000256" key="5">
    <source>
        <dbReference type="ARBA" id="ARBA00023014"/>
    </source>
</evidence>
<dbReference type="InterPro" id="IPR050377">
    <property type="entry name" value="Radical_SAM_PqqE_MftC-like"/>
</dbReference>
<dbReference type="InterPro" id="IPR006638">
    <property type="entry name" value="Elp3/MiaA/NifB-like_rSAM"/>
</dbReference>